<dbReference type="SUPFAM" id="SSF51735">
    <property type="entry name" value="NAD(P)-binding Rossmann-fold domains"/>
    <property type="match status" value="1"/>
</dbReference>
<evidence type="ECO:0008006" key="6">
    <source>
        <dbReference type="Google" id="ProtNLM"/>
    </source>
</evidence>
<comment type="similarity">
    <text evidence="1 3">Belongs to the short-chain dehydrogenases/reductases (SDR) family.</text>
</comment>
<reference evidence="4 5" key="1">
    <citation type="submission" date="2021-06" db="EMBL/GenBank/DDBJ databases">
        <title>Caerostris darwini draft genome.</title>
        <authorList>
            <person name="Kono N."/>
            <person name="Arakawa K."/>
        </authorList>
    </citation>
    <scope>NUCLEOTIDE SEQUENCE [LARGE SCALE GENOMIC DNA]</scope>
</reference>
<gene>
    <name evidence="4" type="primary">DHRS11</name>
    <name evidence="4" type="ORF">CDAR_266971</name>
</gene>
<comment type="caution">
    <text evidence="4">The sequence shown here is derived from an EMBL/GenBank/DDBJ whole genome shotgun (WGS) entry which is preliminary data.</text>
</comment>
<dbReference type="AlphaFoldDB" id="A0AAV4R209"/>
<dbReference type="PANTHER" id="PTHR43115">
    <property type="entry name" value="DEHYDROGENASE/REDUCTASE SDR FAMILY MEMBER 11"/>
    <property type="match status" value="1"/>
</dbReference>
<dbReference type="EMBL" id="BPLQ01005580">
    <property type="protein sequence ID" value="GIY15750.1"/>
    <property type="molecule type" value="Genomic_DNA"/>
</dbReference>
<protein>
    <recommendedName>
        <fullName evidence="6">Dehydrogenase/reductase SDR family member 11</fullName>
    </recommendedName>
</protein>
<evidence type="ECO:0000256" key="1">
    <source>
        <dbReference type="ARBA" id="ARBA00006484"/>
    </source>
</evidence>
<dbReference type="InterPro" id="IPR036291">
    <property type="entry name" value="NAD(P)-bd_dom_sf"/>
</dbReference>
<keyword evidence="2" id="KW-0560">Oxidoreductase</keyword>
<dbReference type="PRINTS" id="PR00080">
    <property type="entry name" value="SDRFAMILY"/>
</dbReference>
<organism evidence="4 5">
    <name type="scientific">Caerostris darwini</name>
    <dbReference type="NCBI Taxonomy" id="1538125"/>
    <lineage>
        <taxon>Eukaryota</taxon>
        <taxon>Metazoa</taxon>
        <taxon>Ecdysozoa</taxon>
        <taxon>Arthropoda</taxon>
        <taxon>Chelicerata</taxon>
        <taxon>Arachnida</taxon>
        <taxon>Araneae</taxon>
        <taxon>Araneomorphae</taxon>
        <taxon>Entelegynae</taxon>
        <taxon>Araneoidea</taxon>
        <taxon>Araneidae</taxon>
        <taxon>Caerostris</taxon>
    </lineage>
</organism>
<evidence type="ECO:0000313" key="4">
    <source>
        <dbReference type="EMBL" id="GIY15750.1"/>
    </source>
</evidence>
<accession>A0AAV4R209</accession>
<keyword evidence="5" id="KW-1185">Reference proteome</keyword>
<evidence type="ECO:0000256" key="3">
    <source>
        <dbReference type="RuleBase" id="RU000363"/>
    </source>
</evidence>
<dbReference type="InterPro" id="IPR002347">
    <property type="entry name" value="SDR_fam"/>
</dbReference>
<dbReference type="FunFam" id="3.40.50.720:FF:000047">
    <property type="entry name" value="NADP-dependent L-serine/L-allo-threonine dehydrogenase"/>
    <property type="match status" value="1"/>
</dbReference>
<proteinExistence type="inferred from homology"/>
<evidence type="ECO:0000313" key="5">
    <source>
        <dbReference type="Proteomes" id="UP001054837"/>
    </source>
</evidence>
<dbReference type="PRINTS" id="PR00081">
    <property type="entry name" value="GDHRDH"/>
</dbReference>
<dbReference type="Proteomes" id="UP001054837">
    <property type="component" value="Unassembled WGS sequence"/>
</dbReference>
<sequence length="259" mass="28488">MERWSGRVALVTGASVGIGAGLCRVLVQHGMVVIGCARCVEKIRAIAEEDAVKNAAGRLVAIKCDLTQESDILSMFDEIRRTFGRLDVCINNAGLSHNTPLLTGKPSDWKNMLDVNITALCICTQQSVKLMLEKGIHDGFIIHISSIAGHRIENLTGMMGINFYSGTKFMVRALTEGLRRELKALNSHIRISSVSPGMVTTEFLGNFLKDDSTRKASDFYDSIETLQPKDIADSVLYILSVPPHVEVHDIIIRPYGQTM</sequence>
<dbReference type="GO" id="GO:0016616">
    <property type="term" value="F:oxidoreductase activity, acting on the CH-OH group of donors, NAD or NADP as acceptor"/>
    <property type="evidence" value="ECO:0007669"/>
    <property type="project" value="UniProtKB-ARBA"/>
</dbReference>
<dbReference type="Pfam" id="PF00106">
    <property type="entry name" value="adh_short"/>
    <property type="match status" value="1"/>
</dbReference>
<name>A0AAV4R209_9ARAC</name>
<dbReference type="PANTHER" id="PTHR43115:SF4">
    <property type="entry name" value="DEHYDROGENASE_REDUCTASE SDR FAMILY MEMBER 11"/>
    <property type="match status" value="1"/>
</dbReference>
<evidence type="ECO:0000256" key="2">
    <source>
        <dbReference type="ARBA" id="ARBA00023002"/>
    </source>
</evidence>
<dbReference type="Gene3D" id="3.40.50.720">
    <property type="entry name" value="NAD(P)-binding Rossmann-like Domain"/>
    <property type="match status" value="1"/>
</dbReference>